<dbReference type="NCBIfam" id="TIGR01843">
    <property type="entry name" value="type_I_hlyD"/>
    <property type="match status" value="1"/>
</dbReference>
<keyword evidence="5 9" id="KW-0997">Cell inner membrane</keyword>
<dbReference type="InterPro" id="IPR050739">
    <property type="entry name" value="MFP"/>
</dbReference>
<evidence type="ECO:0000256" key="6">
    <source>
        <dbReference type="ARBA" id="ARBA00022692"/>
    </source>
</evidence>
<proteinExistence type="inferred from homology"/>
<evidence type="ECO:0000256" key="1">
    <source>
        <dbReference type="ARBA" id="ARBA00004377"/>
    </source>
</evidence>
<dbReference type="Pfam" id="PF25994">
    <property type="entry name" value="HH_AprE"/>
    <property type="match status" value="1"/>
</dbReference>
<dbReference type="PANTHER" id="PTHR30386:SF17">
    <property type="entry name" value="ALKALINE PROTEASE SECRETION PROTEIN APRE"/>
    <property type="match status" value="1"/>
</dbReference>
<protein>
    <recommendedName>
        <fullName evidence="9">Membrane fusion protein (MFP) family protein</fullName>
    </recommendedName>
</protein>
<comment type="caution">
    <text evidence="13">The sequence shown here is derived from an EMBL/GenBank/DDBJ whole genome shotgun (WGS) entry which is preliminary data.</text>
</comment>
<keyword evidence="8" id="KW-0472">Membrane</keyword>
<organism evidence="13 14">
    <name type="scientific">Microvirga aerophila</name>
    <dbReference type="NCBI Taxonomy" id="670291"/>
    <lineage>
        <taxon>Bacteria</taxon>
        <taxon>Pseudomonadati</taxon>
        <taxon>Pseudomonadota</taxon>
        <taxon>Alphaproteobacteria</taxon>
        <taxon>Hyphomicrobiales</taxon>
        <taxon>Methylobacteriaceae</taxon>
        <taxon>Microvirga</taxon>
    </lineage>
</organism>
<feature type="coiled-coil region" evidence="10">
    <location>
        <begin position="259"/>
        <end position="293"/>
    </location>
</feature>
<feature type="domain" description="AprE-like long alpha-helical hairpin" evidence="11">
    <location>
        <begin position="97"/>
        <end position="286"/>
    </location>
</feature>
<dbReference type="OrthoDB" id="9810980at2"/>
<feature type="domain" description="AprE-like beta-barrel" evidence="12">
    <location>
        <begin position="330"/>
        <end position="416"/>
    </location>
</feature>
<accession>A0A512BUC6</accession>
<dbReference type="Proteomes" id="UP000321085">
    <property type="component" value="Unassembled WGS sequence"/>
</dbReference>
<dbReference type="GO" id="GO:0015031">
    <property type="term" value="P:protein transport"/>
    <property type="evidence" value="ECO:0007669"/>
    <property type="project" value="InterPro"/>
</dbReference>
<evidence type="ECO:0000313" key="13">
    <source>
        <dbReference type="EMBL" id="GEO15583.1"/>
    </source>
</evidence>
<dbReference type="GO" id="GO:0005886">
    <property type="term" value="C:plasma membrane"/>
    <property type="evidence" value="ECO:0007669"/>
    <property type="project" value="UniProtKB-SubCell"/>
</dbReference>
<dbReference type="PRINTS" id="PR01490">
    <property type="entry name" value="RTXTOXIND"/>
</dbReference>
<keyword evidence="6" id="KW-0812">Transmembrane</keyword>
<dbReference type="InterPro" id="IPR010129">
    <property type="entry name" value="T1SS_HlyD"/>
</dbReference>
<comment type="subcellular location">
    <subcellularLocation>
        <location evidence="1 9">Cell inner membrane</location>
        <topology evidence="1 9">Single-pass membrane protein</topology>
    </subcellularLocation>
</comment>
<reference evidence="13 14" key="1">
    <citation type="submission" date="2019-07" db="EMBL/GenBank/DDBJ databases">
        <title>Whole genome shotgun sequence of Microvirga aerophila NBRC 106136.</title>
        <authorList>
            <person name="Hosoyama A."/>
            <person name="Uohara A."/>
            <person name="Ohji S."/>
            <person name="Ichikawa N."/>
        </authorList>
    </citation>
    <scope>NUCLEOTIDE SEQUENCE [LARGE SCALE GENOMIC DNA]</scope>
    <source>
        <strain evidence="13 14">NBRC 106136</strain>
    </source>
</reference>
<dbReference type="InterPro" id="IPR058781">
    <property type="entry name" value="HH_AprE-like"/>
</dbReference>
<dbReference type="EMBL" id="BJYU01000044">
    <property type="protein sequence ID" value="GEO15583.1"/>
    <property type="molecule type" value="Genomic_DNA"/>
</dbReference>
<evidence type="ECO:0000256" key="9">
    <source>
        <dbReference type="RuleBase" id="RU365093"/>
    </source>
</evidence>
<keyword evidence="14" id="KW-1185">Reference proteome</keyword>
<keyword evidence="7" id="KW-1133">Transmembrane helix</keyword>
<sequence length="440" mass="48586">MLVMKPAPKPSRHQAALRRSAILGASLIGLFGGTIGLWAATATLSGAVVAGGQFVVDSSIKKIQHATGGIVGELKVREGQRVKEGELLVRLDETVTRANLQVVSKQLDEYLARQARLEAERDGASEVKTPAEFAGRFEEPAIKNMMASERTLFEARRATREAQKDQLRKRISQSQDEITGLRAQQGAKVREAELIVDELKGVRELYQKNLVQLPRLNALERDAASIEGQRGQLIAGIAQAEGRIAETSFQIIQIDEQMRAEAMQELRDIQGKIAEYTERKVAAEDQLKRIDIRSPSDGFVHQLAVHTVGGVISPAEPVMFVVPTNDTLDLEAKVLPNEIDQVAIGQKATVRVHASNQRSTPELHGTVTRVSADVSRDQQTGATFYTIRVGLPLDELKRLGNLKLIAGMQAEVFVQVNERTPFEYFLKPLEEQVARAFREH</sequence>
<evidence type="ECO:0000256" key="2">
    <source>
        <dbReference type="ARBA" id="ARBA00009477"/>
    </source>
</evidence>
<dbReference type="SUPFAM" id="SSF111369">
    <property type="entry name" value="HlyD-like secretion proteins"/>
    <property type="match status" value="1"/>
</dbReference>
<evidence type="ECO:0000259" key="12">
    <source>
        <dbReference type="Pfam" id="PF26002"/>
    </source>
</evidence>
<evidence type="ECO:0000256" key="5">
    <source>
        <dbReference type="ARBA" id="ARBA00022519"/>
    </source>
</evidence>
<dbReference type="Gene3D" id="2.40.50.100">
    <property type="match status" value="1"/>
</dbReference>
<feature type="coiled-coil region" evidence="10">
    <location>
        <begin position="157"/>
        <end position="184"/>
    </location>
</feature>
<dbReference type="PANTHER" id="PTHR30386">
    <property type="entry name" value="MEMBRANE FUSION SUBUNIT OF EMRAB-TOLC MULTIDRUG EFFLUX PUMP"/>
    <property type="match status" value="1"/>
</dbReference>
<keyword evidence="3 9" id="KW-0813">Transport</keyword>
<evidence type="ECO:0000256" key="3">
    <source>
        <dbReference type="ARBA" id="ARBA00022448"/>
    </source>
</evidence>
<evidence type="ECO:0000256" key="4">
    <source>
        <dbReference type="ARBA" id="ARBA00022475"/>
    </source>
</evidence>
<keyword evidence="10" id="KW-0175">Coiled coil</keyword>
<evidence type="ECO:0000256" key="7">
    <source>
        <dbReference type="ARBA" id="ARBA00022989"/>
    </source>
</evidence>
<name>A0A512BUC6_9HYPH</name>
<dbReference type="Gene3D" id="2.40.30.170">
    <property type="match status" value="1"/>
</dbReference>
<dbReference type="Pfam" id="PF26002">
    <property type="entry name" value="Beta-barrel_AprE"/>
    <property type="match status" value="1"/>
</dbReference>
<evidence type="ECO:0000256" key="8">
    <source>
        <dbReference type="ARBA" id="ARBA00023136"/>
    </source>
</evidence>
<evidence type="ECO:0000313" key="14">
    <source>
        <dbReference type="Proteomes" id="UP000321085"/>
    </source>
</evidence>
<dbReference type="InterPro" id="IPR058982">
    <property type="entry name" value="Beta-barrel_AprE"/>
</dbReference>
<feature type="coiled-coil region" evidence="10">
    <location>
        <begin position="100"/>
        <end position="127"/>
    </location>
</feature>
<keyword evidence="4 9" id="KW-1003">Cell membrane</keyword>
<evidence type="ECO:0000256" key="10">
    <source>
        <dbReference type="SAM" id="Coils"/>
    </source>
</evidence>
<gene>
    <name evidence="13" type="ORF">MAE02_32790</name>
</gene>
<evidence type="ECO:0000259" key="11">
    <source>
        <dbReference type="Pfam" id="PF25994"/>
    </source>
</evidence>
<dbReference type="AlphaFoldDB" id="A0A512BUC6"/>
<comment type="similarity">
    <text evidence="2 9">Belongs to the membrane fusion protein (MFP) (TC 8.A.1) family.</text>
</comment>